<organism evidence="2 3">
    <name type="scientific">Planobispora takensis</name>
    <dbReference type="NCBI Taxonomy" id="1367882"/>
    <lineage>
        <taxon>Bacteria</taxon>
        <taxon>Bacillati</taxon>
        <taxon>Actinomycetota</taxon>
        <taxon>Actinomycetes</taxon>
        <taxon>Streptosporangiales</taxon>
        <taxon>Streptosporangiaceae</taxon>
        <taxon>Planobispora</taxon>
    </lineage>
</organism>
<evidence type="ECO:0000313" key="3">
    <source>
        <dbReference type="Proteomes" id="UP000634476"/>
    </source>
</evidence>
<dbReference type="AlphaFoldDB" id="A0A8J3WX35"/>
<evidence type="ECO:0000256" key="1">
    <source>
        <dbReference type="SAM" id="MobiDB-lite"/>
    </source>
</evidence>
<reference evidence="2" key="1">
    <citation type="submission" date="2021-01" db="EMBL/GenBank/DDBJ databases">
        <title>Whole genome shotgun sequence of Planobispora takensis NBRC 109077.</title>
        <authorList>
            <person name="Komaki H."/>
            <person name="Tamura T."/>
        </authorList>
    </citation>
    <scope>NUCLEOTIDE SEQUENCE</scope>
    <source>
        <strain evidence="2">NBRC 109077</strain>
    </source>
</reference>
<comment type="caution">
    <text evidence="2">The sequence shown here is derived from an EMBL/GenBank/DDBJ whole genome shotgun (WGS) entry which is preliminary data.</text>
</comment>
<accession>A0A8J3WX35</accession>
<sequence>MPAGSDAVVDRAQPRLPDLRQPCQRVEEHLQVRPEEPVRQRRRRIVATDLRGHPAAAKPAEVEQKTAGLRTVRETLLQAVAAGYDDLAACAASPRRPLPFAEPDEGERVPPTAAGAPRRQGGEGLENMDFGGMCTRGWLH</sequence>
<name>A0A8J3WX35_9ACTN</name>
<evidence type="ECO:0000313" key="2">
    <source>
        <dbReference type="EMBL" id="GII05619.1"/>
    </source>
</evidence>
<protein>
    <submittedName>
        <fullName evidence="2">Uncharacterized protein</fullName>
    </submittedName>
</protein>
<gene>
    <name evidence="2" type="ORF">Pta02_76270</name>
</gene>
<dbReference type="Proteomes" id="UP000634476">
    <property type="component" value="Unassembled WGS sequence"/>
</dbReference>
<proteinExistence type="predicted"/>
<keyword evidence="3" id="KW-1185">Reference proteome</keyword>
<dbReference type="EMBL" id="BOOK01000072">
    <property type="protein sequence ID" value="GII05619.1"/>
    <property type="molecule type" value="Genomic_DNA"/>
</dbReference>
<feature type="region of interest" description="Disordered" evidence="1">
    <location>
        <begin position="95"/>
        <end position="140"/>
    </location>
</feature>